<reference evidence="2 3" key="1">
    <citation type="submission" date="2019-08" db="EMBL/GenBank/DDBJ databases">
        <title>Complete genome sequence of Terriglobus albidus strain ORNL.</title>
        <authorList>
            <person name="Podar M."/>
        </authorList>
    </citation>
    <scope>NUCLEOTIDE SEQUENCE [LARGE SCALE GENOMIC DNA]</scope>
    <source>
        <strain evidence="2 3">ORNL</strain>
    </source>
</reference>
<evidence type="ECO:0000259" key="1">
    <source>
        <dbReference type="Pfam" id="PF13649"/>
    </source>
</evidence>
<dbReference type="InterPro" id="IPR029063">
    <property type="entry name" value="SAM-dependent_MTases_sf"/>
</dbReference>
<evidence type="ECO:0000313" key="2">
    <source>
        <dbReference type="EMBL" id="QEE29002.1"/>
    </source>
</evidence>
<dbReference type="InterPro" id="IPR041698">
    <property type="entry name" value="Methyltransf_25"/>
</dbReference>
<proteinExistence type="predicted"/>
<feature type="domain" description="Methyltransferase" evidence="1">
    <location>
        <begin position="50"/>
        <end position="128"/>
    </location>
</feature>
<keyword evidence="2" id="KW-0489">Methyltransferase</keyword>
<dbReference type="Proteomes" id="UP000321820">
    <property type="component" value="Chromosome"/>
</dbReference>
<name>A0A5B9EA41_9BACT</name>
<dbReference type="OrthoDB" id="9811589at2"/>
<evidence type="ECO:0000313" key="3">
    <source>
        <dbReference type="Proteomes" id="UP000321820"/>
    </source>
</evidence>
<dbReference type="Pfam" id="PF13649">
    <property type="entry name" value="Methyltransf_25"/>
    <property type="match status" value="1"/>
</dbReference>
<keyword evidence="2" id="KW-0808">Transferase</keyword>
<keyword evidence="3" id="KW-1185">Reference proteome</keyword>
<organism evidence="2 3">
    <name type="scientific">Terriglobus albidus</name>
    <dbReference type="NCBI Taxonomy" id="1592106"/>
    <lineage>
        <taxon>Bacteria</taxon>
        <taxon>Pseudomonadati</taxon>
        <taxon>Acidobacteriota</taxon>
        <taxon>Terriglobia</taxon>
        <taxon>Terriglobales</taxon>
        <taxon>Acidobacteriaceae</taxon>
        <taxon>Terriglobus</taxon>
    </lineage>
</organism>
<dbReference type="GO" id="GO:0008168">
    <property type="term" value="F:methyltransferase activity"/>
    <property type="evidence" value="ECO:0007669"/>
    <property type="project" value="UniProtKB-KW"/>
</dbReference>
<dbReference type="GO" id="GO:0032259">
    <property type="term" value="P:methylation"/>
    <property type="evidence" value="ECO:0007669"/>
    <property type="project" value="UniProtKB-KW"/>
</dbReference>
<sequence>MIATHPAGQAFDAMADTYDDDFTQSHIGRAQRSVVMQDAFRILHGRRRLLELNCGTGEDALRFAENGWKVLALDASERMIACARVRRETAGTKENPQFRQVATEDLREIAGEFDGVFSNFSGLNCVRDLAPVARILAEKTSPDSPLLLCLSTRICLWETAWYLLHGNPAKAFRRWSGRHEAMLQGMPVDVYYPTLNTLRTAFLPHFRLRRVRAIGLFVPPSYAEAWIQKHPLLLRMFVRLDAVFSRLPLLRVLGDHMLLHFEKSGEAV</sequence>
<dbReference type="KEGG" id="talb:FTW19_13935"/>
<accession>A0A5B9EA41</accession>
<dbReference type="SUPFAM" id="SSF53335">
    <property type="entry name" value="S-adenosyl-L-methionine-dependent methyltransferases"/>
    <property type="match status" value="1"/>
</dbReference>
<dbReference type="RefSeq" id="WP_147648200.1">
    <property type="nucleotide sequence ID" value="NZ_CP042806.1"/>
</dbReference>
<gene>
    <name evidence="2" type="ORF">FTW19_13935</name>
</gene>
<protein>
    <submittedName>
        <fullName evidence="2">Methyltransferase domain-containing protein</fullName>
    </submittedName>
</protein>
<dbReference type="AlphaFoldDB" id="A0A5B9EA41"/>
<dbReference type="Gene3D" id="3.40.50.150">
    <property type="entry name" value="Vaccinia Virus protein VP39"/>
    <property type="match status" value="1"/>
</dbReference>
<dbReference type="CDD" id="cd02440">
    <property type="entry name" value="AdoMet_MTases"/>
    <property type="match status" value="1"/>
</dbReference>
<dbReference type="EMBL" id="CP042806">
    <property type="protein sequence ID" value="QEE29002.1"/>
    <property type="molecule type" value="Genomic_DNA"/>
</dbReference>